<dbReference type="AlphaFoldDB" id="A0A376H4Q7"/>
<accession>A0A376H4Q7</accession>
<feature type="chain" id="PRO_5016969593" evidence="8">
    <location>
        <begin position="37"/>
        <end position="765"/>
    </location>
</feature>
<keyword evidence="5" id="KW-0572">Peptidoglycan-anchor</keyword>
<keyword evidence="7" id="KW-1133">Transmembrane helix</keyword>
<evidence type="ECO:0000313" key="11">
    <source>
        <dbReference type="Proteomes" id="UP000254807"/>
    </source>
</evidence>
<gene>
    <name evidence="10" type="primary">inlJ_1</name>
    <name evidence="10" type="ORF">NCTC12360_02680</name>
</gene>
<name>A0A376H4Q7_ENTGA</name>
<dbReference type="PROSITE" id="PS50847">
    <property type="entry name" value="GRAM_POS_ANCHORING"/>
    <property type="match status" value="1"/>
</dbReference>
<proteinExistence type="predicted"/>
<feature type="signal peptide" evidence="8">
    <location>
        <begin position="1"/>
        <end position="36"/>
    </location>
</feature>
<evidence type="ECO:0000256" key="5">
    <source>
        <dbReference type="ARBA" id="ARBA00023088"/>
    </source>
</evidence>
<dbReference type="Proteomes" id="UP000254807">
    <property type="component" value="Unassembled WGS sequence"/>
</dbReference>
<feature type="compositionally biased region" description="Basic and acidic residues" evidence="6">
    <location>
        <begin position="705"/>
        <end position="730"/>
    </location>
</feature>
<feature type="compositionally biased region" description="Low complexity" evidence="6">
    <location>
        <begin position="688"/>
        <end position="704"/>
    </location>
</feature>
<evidence type="ECO:0000256" key="3">
    <source>
        <dbReference type="ARBA" id="ARBA00022729"/>
    </source>
</evidence>
<evidence type="ECO:0000256" key="7">
    <source>
        <dbReference type="SAM" id="Phobius"/>
    </source>
</evidence>
<evidence type="ECO:0000259" key="9">
    <source>
        <dbReference type="PROSITE" id="PS50847"/>
    </source>
</evidence>
<dbReference type="InterPro" id="IPR009459">
    <property type="entry name" value="MucBP_dom"/>
</dbReference>
<dbReference type="RefSeq" id="WP_060813052.1">
    <property type="nucleotide sequence ID" value="NZ_JBHULA010000042.1"/>
</dbReference>
<keyword evidence="1" id="KW-0134">Cell wall</keyword>
<feature type="transmembrane region" description="Helical" evidence="7">
    <location>
        <begin position="736"/>
        <end position="757"/>
    </location>
</feature>
<evidence type="ECO:0000313" key="10">
    <source>
        <dbReference type="EMBL" id="STD84154.1"/>
    </source>
</evidence>
<dbReference type="Pfam" id="PF06458">
    <property type="entry name" value="MucBP"/>
    <property type="match status" value="3"/>
</dbReference>
<evidence type="ECO:0000256" key="6">
    <source>
        <dbReference type="SAM" id="MobiDB-lite"/>
    </source>
</evidence>
<feature type="domain" description="Gram-positive cocci surface proteins LPxTG" evidence="9">
    <location>
        <begin position="729"/>
        <end position="765"/>
    </location>
</feature>
<keyword evidence="7" id="KW-0472">Membrane</keyword>
<dbReference type="EMBL" id="UFYW01000001">
    <property type="protein sequence ID" value="STD84154.1"/>
    <property type="molecule type" value="Genomic_DNA"/>
</dbReference>
<dbReference type="Gene3D" id="3.10.20.320">
    <property type="entry name" value="Putative peptidoglycan bound protein (lpxtg motif)"/>
    <property type="match status" value="3"/>
</dbReference>
<keyword evidence="7" id="KW-0812">Transmembrane</keyword>
<keyword evidence="11" id="KW-1185">Reference proteome</keyword>
<keyword evidence="3 8" id="KW-0732">Signal</keyword>
<feature type="compositionally biased region" description="Basic and acidic residues" evidence="6">
    <location>
        <begin position="622"/>
        <end position="636"/>
    </location>
</feature>
<dbReference type="NCBIfam" id="TIGR01167">
    <property type="entry name" value="LPXTG_anchor"/>
    <property type="match status" value="1"/>
</dbReference>
<feature type="compositionally biased region" description="Low complexity" evidence="6">
    <location>
        <begin position="664"/>
        <end position="673"/>
    </location>
</feature>
<evidence type="ECO:0000256" key="2">
    <source>
        <dbReference type="ARBA" id="ARBA00022525"/>
    </source>
</evidence>
<evidence type="ECO:0000256" key="1">
    <source>
        <dbReference type="ARBA" id="ARBA00022512"/>
    </source>
</evidence>
<evidence type="ECO:0000256" key="4">
    <source>
        <dbReference type="ARBA" id="ARBA00022737"/>
    </source>
</evidence>
<keyword evidence="4" id="KW-0677">Repeat</keyword>
<feature type="region of interest" description="Disordered" evidence="6">
    <location>
        <begin position="618"/>
        <end position="734"/>
    </location>
</feature>
<sequence>MNRLEKTKRKIRGKQLRKTAVIATLSTMLIAPTVLAATNGTNSYEPNSSVKAAEQTASFTWNDDADKWTHGDLGSAKTVTIGNAKIGIYSQQEGVLTVAAGDAQYDNSYMASPMATIPVVEGTTQYATINLADTGSELTGTFTVAVTFAKGETPTPDKPQAPSNITFNDAGDFVTAWVGANTSTSVYDASGNKIDDGSMYMQTEGQAQLDLVRPLTKGEQIYVVSINPDTQVESDKTWATFMPVTAKTAVTVMGMDRDSGETLWSNVQELDSDMTHTLTSQAVEGYDLVSPASEDVYVTGDSMTHVFYYVKKAVVPEDKFSTVTIQYVDSETGQSIAPQTTISDVKVGTDYVGNAIAIDGYTLSDDASKTINVVEDANSNVISFRYTKDAPVVEKANVTVKYVDENGKSIADDKVVKDLEVGTKHTEKAITIDGYELTSEAEKTVDVQSGGSEIAFTYKVKEVNPPVVEKGNLTVKYVDESGKELATPKVVKDLEVGKSHTEVALAIKGYELVGSDTEEKEMVIKKGENTMTFTYKQVKEVVANAENVEFLNGKQMTAVIPKGLTMYVVYKGEVIGKAENQKSFFNRAMFADFDPTLEPTTLNLTKEVAKGDTVQYYTENAEGEKSETLEITRPEDVNPPVDPTDPVDPTEPTNPVVPEPEQPVNPTEPTTPTDPEKPTDNGDGNGNGNVVTDTEGTTDTTTTDTNKETTKEDSKEKETTKDSKEDKKLPDTGSKVMNSAILTSSGLVLVLGVLIMFKKRFKKSK</sequence>
<keyword evidence="2" id="KW-0964">Secreted</keyword>
<dbReference type="OrthoDB" id="2193618at2"/>
<dbReference type="InterPro" id="IPR019931">
    <property type="entry name" value="LPXTG_anchor"/>
</dbReference>
<reference evidence="10 11" key="1">
    <citation type="submission" date="2018-06" db="EMBL/GenBank/DDBJ databases">
        <authorList>
            <consortium name="Pathogen Informatics"/>
            <person name="Doyle S."/>
        </authorList>
    </citation>
    <scope>NUCLEOTIDE SEQUENCE [LARGE SCALE GENOMIC DNA]</scope>
    <source>
        <strain evidence="10 11">NCTC12360</strain>
    </source>
</reference>
<evidence type="ECO:0000256" key="8">
    <source>
        <dbReference type="SAM" id="SignalP"/>
    </source>
</evidence>
<organism evidence="10 11">
    <name type="scientific">Enterococcus gallinarum</name>
    <dbReference type="NCBI Taxonomy" id="1353"/>
    <lineage>
        <taxon>Bacteria</taxon>
        <taxon>Bacillati</taxon>
        <taxon>Bacillota</taxon>
        <taxon>Bacilli</taxon>
        <taxon>Lactobacillales</taxon>
        <taxon>Enterococcaceae</taxon>
        <taxon>Enterococcus</taxon>
    </lineage>
</organism>
<protein>
    <submittedName>
        <fullName evidence="10">LPXTG-domain-containing protein cell wall anchor domain protein</fullName>
    </submittedName>
</protein>